<dbReference type="Proteomes" id="UP000237682">
    <property type="component" value="Unassembled WGS sequence"/>
</dbReference>
<keyword evidence="4" id="KW-1185">Reference proteome</keyword>
<dbReference type="PANTHER" id="PTHR36698:SF2">
    <property type="entry name" value="MCE_MLAD DOMAIN-CONTAINING PROTEIN"/>
    <property type="match status" value="1"/>
</dbReference>
<keyword evidence="1" id="KW-0472">Membrane</keyword>
<dbReference type="RefSeq" id="WP_105862867.1">
    <property type="nucleotide sequence ID" value="NZ_PUEJ01000005.1"/>
</dbReference>
<dbReference type="EMBL" id="PUEJ01000005">
    <property type="protein sequence ID" value="PRH86636.1"/>
    <property type="molecule type" value="Genomic_DNA"/>
</dbReference>
<organism evidence="3 4">
    <name type="scientific">Labrys okinawensis</name>
    <dbReference type="NCBI Taxonomy" id="346911"/>
    <lineage>
        <taxon>Bacteria</taxon>
        <taxon>Pseudomonadati</taxon>
        <taxon>Pseudomonadota</taxon>
        <taxon>Alphaproteobacteria</taxon>
        <taxon>Hyphomicrobiales</taxon>
        <taxon>Xanthobacteraceae</taxon>
        <taxon>Labrys</taxon>
    </lineage>
</organism>
<evidence type="ECO:0000259" key="2">
    <source>
        <dbReference type="Pfam" id="PF02470"/>
    </source>
</evidence>
<dbReference type="OrthoDB" id="9808689at2"/>
<feature type="domain" description="Mce/MlaD" evidence="2">
    <location>
        <begin position="46"/>
        <end position="114"/>
    </location>
</feature>
<evidence type="ECO:0000313" key="4">
    <source>
        <dbReference type="Proteomes" id="UP000237682"/>
    </source>
</evidence>
<evidence type="ECO:0000256" key="1">
    <source>
        <dbReference type="SAM" id="Phobius"/>
    </source>
</evidence>
<evidence type="ECO:0000313" key="3">
    <source>
        <dbReference type="EMBL" id="PRH86636.1"/>
    </source>
</evidence>
<keyword evidence="1" id="KW-1133">Transmembrane helix</keyword>
<dbReference type="AlphaFoldDB" id="A0A2S9QBA7"/>
<accession>A0A2S9QBA7</accession>
<feature type="transmembrane region" description="Helical" evidence="1">
    <location>
        <begin position="7"/>
        <end position="29"/>
    </location>
</feature>
<reference evidence="3 4" key="1">
    <citation type="submission" date="2018-02" db="EMBL/GenBank/DDBJ databases">
        <title>Whole genome sequencing of endophytic bacterium.</title>
        <authorList>
            <person name="Eedara R."/>
            <person name="Podile A.R."/>
        </authorList>
    </citation>
    <scope>NUCLEOTIDE SEQUENCE [LARGE SCALE GENOMIC DNA]</scope>
    <source>
        <strain evidence="3 4">RP1T</strain>
    </source>
</reference>
<protein>
    <recommendedName>
        <fullName evidence="2">Mce/MlaD domain-containing protein</fullName>
    </recommendedName>
</protein>
<sequence>METRAHNALIGLFTLAVVAAALGFVIWFARISESQTVRRFQVDFAGSVTGLTVGSSVTFNGIRVGQVETLEINPNNPSGVIAIISVRDKTPVKVDTSARLEFTGITGGANIQLYGGKPDTEDLKPKGDQQYAVIQAQRSELQNLVDGARDTITQAASTMNRLDGWIAQNEANATATIQNVQAFTKALADNSANVSDFLHSTGEAAQSIKRVADNLNGMTSDLQALLKAVSPEKIDHIVSNVSQASDNLTSFTKAFDAAKAQAAVDNITAFSKTLADSREPLQAFATNASSLTAQLNAMAPKLDAGLENINRITAAVDGAKVNKVVDNVAAFTGALGQSADEITAFVKDARRISGDLSVMTPKLATAFDSFNRVATALDPAKIDGVVTNVNKFAATLGDSSAQVRQVVADAGDISRKLNRAADQLDGIMKNIADMTSGQGGQGMFAEITEAAKAIRQFATNLDARTAALAKNLDQFTGAGLRDYRQLAVDGQKTLQNLQRTLNGLQRNPQQLIFGPKSNIPDYKGK</sequence>
<keyword evidence="1" id="KW-0812">Transmembrane</keyword>
<dbReference type="Pfam" id="PF02470">
    <property type="entry name" value="MlaD"/>
    <property type="match status" value="1"/>
</dbReference>
<dbReference type="InterPro" id="IPR003399">
    <property type="entry name" value="Mce/MlaD"/>
</dbReference>
<gene>
    <name evidence="3" type="ORF">C5L14_15035</name>
</gene>
<comment type="caution">
    <text evidence="3">The sequence shown here is derived from an EMBL/GenBank/DDBJ whole genome shotgun (WGS) entry which is preliminary data.</text>
</comment>
<proteinExistence type="predicted"/>
<dbReference type="PANTHER" id="PTHR36698">
    <property type="entry name" value="BLL5892 PROTEIN"/>
    <property type="match status" value="1"/>
</dbReference>
<dbReference type="SUPFAM" id="SSF58104">
    <property type="entry name" value="Methyl-accepting chemotaxis protein (MCP) signaling domain"/>
    <property type="match status" value="1"/>
</dbReference>
<name>A0A2S9QBA7_9HYPH</name>